<dbReference type="EMBL" id="LT635758">
    <property type="protein sequence ID" value="SGZ51271.1"/>
    <property type="molecule type" value="Genomic_DNA"/>
</dbReference>
<protein>
    <submittedName>
        <fullName evidence="3">CIC11C00000001644</fullName>
    </submittedName>
</protein>
<feature type="compositionally biased region" description="Basic and acidic residues" evidence="1">
    <location>
        <begin position="777"/>
        <end position="786"/>
    </location>
</feature>
<dbReference type="AlphaFoldDB" id="A0A1L0BI95"/>
<evidence type="ECO:0000313" key="3">
    <source>
        <dbReference type="EMBL" id="SGZ51271.1"/>
    </source>
</evidence>
<gene>
    <name evidence="3" type="ORF">SAMEA4029010_CIC11G00000001644</name>
</gene>
<feature type="region of interest" description="Disordered" evidence="1">
    <location>
        <begin position="107"/>
        <end position="254"/>
    </location>
</feature>
<evidence type="ECO:0000256" key="1">
    <source>
        <dbReference type="SAM" id="MobiDB-lite"/>
    </source>
</evidence>
<evidence type="ECO:0000259" key="2">
    <source>
        <dbReference type="Pfam" id="PF11223"/>
    </source>
</evidence>
<feature type="compositionally biased region" description="Basic and acidic residues" evidence="1">
    <location>
        <begin position="1"/>
        <end position="26"/>
    </location>
</feature>
<feature type="compositionally biased region" description="Basic and acidic residues" evidence="1">
    <location>
        <begin position="50"/>
        <end position="65"/>
    </location>
</feature>
<reference evidence="3 4" key="1">
    <citation type="submission" date="2016-10" db="EMBL/GenBank/DDBJ databases">
        <authorList>
            <person name="de Groot N.N."/>
        </authorList>
    </citation>
    <scope>NUCLEOTIDE SEQUENCE [LARGE SCALE GENOMIC DNA]</scope>
    <source>
        <strain evidence="3 4">CBS 141442</strain>
    </source>
</reference>
<evidence type="ECO:0000313" key="4">
    <source>
        <dbReference type="Proteomes" id="UP000182334"/>
    </source>
</evidence>
<dbReference type="Proteomes" id="UP000182334">
    <property type="component" value="Chromosome III"/>
</dbReference>
<feature type="domain" description="DUF3020" evidence="2">
    <location>
        <begin position="718"/>
        <end position="766"/>
    </location>
</feature>
<sequence>MAPDNLDLHHPDNDKYTSENIPHENDDVGVDDFALESAIGDAFQQFGFMADKKHKDDETTIHGESGDGSQSAEINEESHSADEMDVDLEAAVGNVFQSLENQLRSEFGEYKEDKADKHEGYHQEFKEEYNEDLGAPQTLEGALTDDAHNHKSVQNEQADHGELPTDHVIVHQDHENGQKHHGDYQPEEQGPTDEYSTYPLQAEKSDEEQVELDLEAAIGDAFKSITDQKDLQQESTEPQHESEPALYSATHSPEDDKLEDAIGEAFKSLAEYSQPQDENYDQNVHHELPNSNQPSEGLHAVEDSHIEDVLHGHQDADTNHDHDLTAAITASFNEIMGNKPAERRHSDTGFDLAGIVQNVVQQMASSQDVDQKKEKKVIPHLDENVLAHFQMEANKDEDRYEVATLKDVIATAAKNVMLKAVTDDVDADRPEQDLEKLQMNEILQNAFNMAMLNPQELLTSLNDDENKESSSRTQNLSTAAAIAALSMKEVLEKTDTLQTEKTSTEMTSSGPAKSLSIAETLALHRSSMNVPRRDYSSILSLEESMRTDQQRNPAMNPQLSNILSSLSHHIQSGNQSQNLMLVIRQMTNALMLNKTSSSVSTAAQDLLQAAKSHPDEKKFFLENLLATKSFLSSETASDLKKRAMTLIDNVMGLFNEKDSIVSYSEGAQIDKTEDLSDYYQSTFSTLSSFNNSRVRNILAGIKPELDSSEYKEKIRIDNRERKKKWREENAERNKDNDLRSRVIKRANNMFGEESTPEKRAWVEEEFNKRREKRLAKQKKEEMEKPLSMRSSEAAETKPLVSAYTEDPKLVKRVTDIFSLVAETGLDDDPQTILEATSAATAVAASTYAKSIGLADGKPVQSAVTQILTNVLDSTVRSGTFMRIPFLSKVYNTSRPSATTPSETSDLMSRFSSLTAAGNVGEGKSALEILQNSRKRLGLEFLTSDFKRTRAEQNSGLFLEKEKSSVSRIESEIDQLRTSINSTTSSHLWNATSALKMPQYKKPATSTPIVKPEKPTPSISKPSPFISNKIGLAGSTIPSPSVGLRKPGSFQRPAYSKPPSKGKSLGFPTLYSPSFKLK</sequence>
<feature type="region of interest" description="Disordered" evidence="1">
    <location>
        <begin position="1"/>
        <end position="29"/>
    </location>
</feature>
<organism evidence="3 4">
    <name type="scientific">Sungouiella intermedia</name>
    <dbReference type="NCBI Taxonomy" id="45354"/>
    <lineage>
        <taxon>Eukaryota</taxon>
        <taxon>Fungi</taxon>
        <taxon>Dikarya</taxon>
        <taxon>Ascomycota</taxon>
        <taxon>Saccharomycotina</taxon>
        <taxon>Pichiomycetes</taxon>
        <taxon>Metschnikowiaceae</taxon>
        <taxon>Sungouiella</taxon>
    </lineage>
</organism>
<feature type="compositionally biased region" description="Basic and acidic residues" evidence="1">
    <location>
        <begin position="107"/>
        <end position="128"/>
    </location>
</feature>
<dbReference type="OrthoDB" id="5595797at2759"/>
<feature type="region of interest" description="Disordered" evidence="1">
    <location>
        <begin position="50"/>
        <end position="81"/>
    </location>
</feature>
<proteinExistence type="predicted"/>
<feature type="compositionally biased region" description="Acidic residues" evidence="1">
    <location>
        <begin position="205"/>
        <end position="214"/>
    </location>
</feature>
<name>A0A1L0BI95_9ASCO</name>
<feature type="region of interest" description="Disordered" evidence="1">
    <location>
        <begin position="1003"/>
        <end position="1077"/>
    </location>
</feature>
<dbReference type="Pfam" id="PF11223">
    <property type="entry name" value="DUF3020"/>
    <property type="match status" value="1"/>
</dbReference>
<feature type="region of interest" description="Disordered" evidence="1">
    <location>
        <begin position="773"/>
        <end position="793"/>
    </location>
</feature>
<feature type="compositionally biased region" description="Basic and acidic residues" evidence="1">
    <location>
        <begin position="226"/>
        <end position="243"/>
    </location>
</feature>
<dbReference type="InterPro" id="IPR021386">
    <property type="entry name" value="SPP41_DUF3020"/>
</dbReference>
<keyword evidence="4" id="KW-1185">Reference proteome</keyword>
<accession>A0A1L0BI95</accession>
<dbReference type="STRING" id="45354.A0A1L0BI95"/>
<feature type="compositionally biased region" description="Basic and acidic residues" evidence="1">
    <location>
        <begin position="157"/>
        <end position="184"/>
    </location>
</feature>